<accession>A0A644YL29</accession>
<sequence length="94" mass="10537">MAKVCEKISKLSGAERIVLFGSYAKGTAEAESDVDLAVFFRAEEERLVAQYRALTRICANPELDIQVQPFHTYELLQPCGIIEEVVTYGIELKL</sequence>
<gene>
    <name evidence="2" type="ORF">SDC9_75117</name>
</gene>
<name>A0A644YL29_9ZZZZ</name>
<comment type="caution">
    <text evidence="2">The sequence shown here is derived from an EMBL/GenBank/DDBJ whole genome shotgun (WGS) entry which is preliminary data.</text>
</comment>
<evidence type="ECO:0000313" key="2">
    <source>
        <dbReference type="EMBL" id="MPM28591.1"/>
    </source>
</evidence>
<dbReference type="GO" id="GO:0016779">
    <property type="term" value="F:nucleotidyltransferase activity"/>
    <property type="evidence" value="ECO:0007669"/>
    <property type="project" value="InterPro"/>
</dbReference>
<dbReference type="Gene3D" id="3.30.460.10">
    <property type="entry name" value="Beta Polymerase, domain 2"/>
    <property type="match status" value="1"/>
</dbReference>
<dbReference type="Pfam" id="PF01909">
    <property type="entry name" value="NTP_transf_2"/>
    <property type="match status" value="1"/>
</dbReference>
<dbReference type="EMBL" id="VSSQ01005294">
    <property type="protein sequence ID" value="MPM28591.1"/>
    <property type="molecule type" value="Genomic_DNA"/>
</dbReference>
<dbReference type="InterPro" id="IPR002934">
    <property type="entry name" value="Polymerase_NTP_transf_dom"/>
</dbReference>
<dbReference type="SUPFAM" id="SSF81301">
    <property type="entry name" value="Nucleotidyltransferase"/>
    <property type="match status" value="1"/>
</dbReference>
<organism evidence="2">
    <name type="scientific">bioreactor metagenome</name>
    <dbReference type="NCBI Taxonomy" id="1076179"/>
    <lineage>
        <taxon>unclassified sequences</taxon>
        <taxon>metagenomes</taxon>
        <taxon>ecological metagenomes</taxon>
    </lineage>
</organism>
<dbReference type="CDD" id="cd05403">
    <property type="entry name" value="NT_KNTase_like"/>
    <property type="match status" value="1"/>
</dbReference>
<dbReference type="InterPro" id="IPR043519">
    <property type="entry name" value="NT_sf"/>
</dbReference>
<dbReference type="AlphaFoldDB" id="A0A644YL29"/>
<proteinExistence type="predicted"/>
<evidence type="ECO:0000259" key="1">
    <source>
        <dbReference type="Pfam" id="PF01909"/>
    </source>
</evidence>
<protein>
    <recommendedName>
        <fullName evidence="1">Polymerase nucleotidyl transferase domain-containing protein</fullName>
    </recommendedName>
</protein>
<feature type="domain" description="Polymerase nucleotidyl transferase" evidence="1">
    <location>
        <begin position="3"/>
        <end position="60"/>
    </location>
</feature>
<reference evidence="2" key="1">
    <citation type="submission" date="2019-08" db="EMBL/GenBank/DDBJ databases">
        <authorList>
            <person name="Kucharzyk K."/>
            <person name="Murdoch R.W."/>
            <person name="Higgins S."/>
            <person name="Loffler F."/>
        </authorList>
    </citation>
    <scope>NUCLEOTIDE SEQUENCE</scope>
</reference>